<proteinExistence type="predicted"/>
<dbReference type="Proteomes" id="UP000190951">
    <property type="component" value="Chromosome"/>
</dbReference>
<gene>
    <name evidence="1" type="ORF">CROST_042930</name>
</gene>
<sequence length="216" mass="25931">MIKLYLKLDQGTPQYVCSSCGNCHSTFGKSMCKIKDRGCCFYFPKFTLYEIHKMTKSKEGFKTLKRIVKNEGTKIYNYYIHAKGYFDEEGYERHMTLEDHYDDGVHDKTIFFRACPFIKQNEGCTLPLQYRSYVCNFFICDEVKKVLEKSHEFYNYVKECESYVRWIKWENESLRGILEEQNINLEDNFEGVINLLKDIPLENFEFRKLEKIEFKQ</sequence>
<protein>
    <submittedName>
        <fullName evidence="1">Uncharacterized protein</fullName>
    </submittedName>
</protein>
<keyword evidence="2" id="KW-1185">Reference proteome</keyword>
<accession>A0A1S8MD68</accession>
<evidence type="ECO:0000313" key="1">
    <source>
        <dbReference type="EMBL" id="URZ13527.1"/>
    </source>
</evidence>
<dbReference type="AlphaFoldDB" id="A0A1S8MD68"/>
<dbReference type="STRING" id="84029.CROST_08510"/>
<dbReference type="EMBL" id="CP096983">
    <property type="protein sequence ID" value="URZ13527.1"/>
    <property type="molecule type" value="Genomic_DNA"/>
</dbReference>
<dbReference type="RefSeq" id="WP_077832943.1">
    <property type="nucleotide sequence ID" value="NZ_CP096983.1"/>
</dbReference>
<name>A0A1S8MD68_9CLOT</name>
<evidence type="ECO:0000313" key="2">
    <source>
        <dbReference type="Proteomes" id="UP000190951"/>
    </source>
</evidence>
<reference evidence="1 2" key="1">
    <citation type="submission" date="2022-04" db="EMBL/GenBank/DDBJ databases">
        <title>Genome sequence of C. roseum typestrain.</title>
        <authorList>
            <person name="Poehlein A."/>
            <person name="Schoch T."/>
            <person name="Duerre P."/>
            <person name="Daniel R."/>
        </authorList>
    </citation>
    <scope>NUCLEOTIDE SEQUENCE [LARGE SCALE GENOMIC DNA]</scope>
    <source>
        <strain evidence="1 2">DSM 7320</strain>
    </source>
</reference>
<organism evidence="1 2">
    <name type="scientific">Clostridium felsineum</name>
    <dbReference type="NCBI Taxonomy" id="36839"/>
    <lineage>
        <taxon>Bacteria</taxon>
        <taxon>Bacillati</taxon>
        <taxon>Bacillota</taxon>
        <taxon>Clostridia</taxon>
        <taxon>Eubacteriales</taxon>
        <taxon>Clostridiaceae</taxon>
        <taxon>Clostridium</taxon>
    </lineage>
</organism>
<dbReference type="KEGG" id="crw:CROST_042930"/>